<evidence type="ECO:0000256" key="1">
    <source>
        <dbReference type="ARBA" id="ARBA00004141"/>
    </source>
</evidence>
<keyword evidence="2 5" id="KW-0812">Transmembrane</keyword>
<dbReference type="GO" id="GO:0005886">
    <property type="term" value="C:plasma membrane"/>
    <property type="evidence" value="ECO:0007669"/>
    <property type="project" value="TreeGrafter"/>
</dbReference>
<dbReference type="AlphaFoldDB" id="A0A7S0GWF6"/>
<dbReference type="PANTHER" id="PTHR19282:SF544">
    <property type="entry name" value="TETRASPANIN"/>
    <property type="match status" value="1"/>
</dbReference>
<dbReference type="EMBL" id="HBEM01011006">
    <property type="protein sequence ID" value="CAD8444467.1"/>
    <property type="molecule type" value="Transcribed_RNA"/>
</dbReference>
<dbReference type="InterPro" id="IPR018499">
    <property type="entry name" value="Tetraspanin/Peripherin"/>
</dbReference>
<feature type="transmembrane region" description="Helical" evidence="5">
    <location>
        <begin position="51"/>
        <end position="75"/>
    </location>
</feature>
<comment type="subcellular location">
    <subcellularLocation>
        <location evidence="1">Membrane</location>
        <topology evidence="1">Multi-pass membrane protein</topology>
    </subcellularLocation>
</comment>
<evidence type="ECO:0008006" key="7">
    <source>
        <dbReference type="Google" id="ProtNLM"/>
    </source>
</evidence>
<feature type="transmembrane region" description="Helical" evidence="5">
    <location>
        <begin position="153"/>
        <end position="175"/>
    </location>
</feature>
<keyword evidence="4 5" id="KW-0472">Membrane</keyword>
<proteinExistence type="predicted"/>
<protein>
    <recommendedName>
        <fullName evidence="7">Tetraspanin</fullName>
    </recommendedName>
</protein>
<gene>
    <name evidence="6" type="ORF">LAMO00422_LOCUS7709</name>
</gene>
<dbReference type="InterPro" id="IPR008952">
    <property type="entry name" value="Tetraspanin_EC2_sf"/>
</dbReference>
<name>A0A7S0GWF6_9EUKA</name>
<reference evidence="6" key="1">
    <citation type="submission" date="2021-01" db="EMBL/GenBank/DDBJ databases">
        <authorList>
            <person name="Corre E."/>
            <person name="Pelletier E."/>
            <person name="Niang G."/>
            <person name="Scheremetjew M."/>
            <person name="Finn R."/>
            <person name="Kale V."/>
            <person name="Holt S."/>
            <person name="Cochrane G."/>
            <person name="Meng A."/>
            <person name="Brown T."/>
            <person name="Cohen L."/>
        </authorList>
    </citation>
    <scope>NUCLEOTIDE SEQUENCE</scope>
    <source>
        <strain evidence="6">CCMP2058</strain>
    </source>
</reference>
<evidence type="ECO:0000256" key="2">
    <source>
        <dbReference type="ARBA" id="ARBA00022692"/>
    </source>
</evidence>
<dbReference type="PANTHER" id="PTHR19282">
    <property type="entry name" value="TETRASPANIN"/>
    <property type="match status" value="1"/>
</dbReference>
<evidence type="ECO:0000256" key="3">
    <source>
        <dbReference type="ARBA" id="ARBA00022989"/>
    </source>
</evidence>
<accession>A0A7S0GWF6</accession>
<evidence type="ECO:0000256" key="5">
    <source>
        <dbReference type="SAM" id="Phobius"/>
    </source>
</evidence>
<keyword evidence="3 5" id="KW-1133">Transmembrane helix</keyword>
<evidence type="ECO:0000313" key="6">
    <source>
        <dbReference type="EMBL" id="CAD8444467.1"/>
    </source>
</evidence>
<sequence>MLGNGQDVEDNVELLNNLPLVPASYVVTFLGVMIIVVSAVGVYGGYQKNRFYLTMFLFFNLSIFVLLLVNSIYILTYDDDNTLDTVVKDFWFEEGIDARQRRIAYQNYFDCCGWVSNTDSLASGYSTPCTRGGPSACREATQKWLGENFTPTALFGVVFASLQGVGLLSLLIYLCTRKEEDEEELLRW</sequence>
<evidence type="ECO:0000256" key="4">
    <source>
        <dbReference type="ARBA" id="ARBA00023136"/>
    </source>
</evidence>
<dbReference type="Pfam" id="PF00335">
    <property type="entry name" value="Tetraspanin"/>
    <property type="match status" value="1"/>
</dbReference>
<dbReference type="SUPFAM" id="SSF48652">
    <property type="entry name" value="Tetraspanin"/>
    <property type="match status" value="1"/>
</dbReference>
<organism evidence="6">
    <name type="scientific">Amorphochlora amoebiformis</name>
    <dbReference type="NCBI Taxonomy" id="1561963"/>
    <lineage>
        <taxon>Eukaryota</taxon>
        <taxon>Sar</taxon>
        <taxon>Rhizaria</taxon>
        <taxon>Cercozoa</taxon>
        <taxon>Chlorarachniophyceae</taxon>
        <taxon>Amorphochlora</taxon>
    </lineage>
</organism>
<feature type="transmembrane region" description="Helical" evidence="5">
    <location>
        <begin position="20"/>
        <end position="44"/>
    </location>
</feature>